<evidence type="ECO:0000256" key="1">
    <source>
        <dbReference type="SAM" id="MobiDB-lite"/>
    </source>
</evidence>
<evidence type="ECO:0000313" key="4">
    <source>
        <dbReference type="RefSeq" id="XP_033570763.1"/>
    </source>
</evidence>
<reference evidence="4" key="2">
    <citation type="submission" date="2020-04" db="EMBL/GenBank/DDBJ databases">
        <authorList>
            <consortium name="NCBI Genome Project"/>
        </authorList>
    </citation>
    <scope>NUCLEOTIDE SEQUENCE</scope>
    <source>
        <strain evidence="4">CBS 304.34</strain>
    </source>
</reference>
<keyword evidence="3" id="KW-1185">Reference proteome</keyword>
<evidence type="ECO:0000313" key="2">
    <source>
        <dbReference type="EMBL" id="KAF2803799.1"/>
    </source>
</evidence>
<evidence type="ECO:0000313" key="3">
    <source>
        <dbReference type="Proteomes" id="UP000504636"/>
    </source>
</evidence>
<gene>
    <name evidence="2 4" type="ORF">BDZ99DRAFT_163131</name>
</gene>
<accession>A0A6A6Y5A1</accession>
<dbReference type="AlphaFoldDB" id="A0A6A6Y5A1"/>
<dbReference type="EMBL" id="MU003716">
    <property type="protein sequence ID" value="KAF2803799.1"/>
    <property type="molecule type" value="Genomic_DNA"/>
</dbReference>
<organism evidence="2">
    <name type="scientific">Mytilinidion resinicola</name>
    <dbReference type="NCBI Taxonomy" id="574789"/>
    <lineage>
        <taxon>Eukaryota</taxon>
        <taxon>Fungi</taxon>
        <taxon>Dikarya</taxon>
        <taxon>Ascomycota</taxon>
        <taxon>Pezizomycotina</taxon>
        <taxon>Dothideomycetes</taxon>
        <taxon>Pleosporomycetidae</taxon>
        <taxon>Mytilinidiales</taxon>
        <taxon>Mytilinidiaceae</taxon>
        <taxon>Mytilinidion</taxon>
    </lineage>
</organism>
<dbReference type="RefSeq" id="XP_033570763.1">
    <property type="nucleotide sequence ID" value="XM_033712884.1"/>
</dbReference>
<dbReference type="Proteomes" id="UP000504636">
    <property type="component" value="Unplaced"/>
</dbReference>
<feature type="region of interest" description="Disordered" evidence="1">
    <location>
        <begin position="149"/>
        <end position="173"/>
    </location>
</feature>
<proteinExistence type="predicted"/>
<dbReference type="GeneID" id="54453777"/>
<name>A0A6A6Y5A1_9PEZI</name>
<reference evidence="4" key="3">
    <citation type="submission" date="2025-04" db="UniProtKB">
        <authorList>
            <consortium name="RefSeq"/>
        </authorList>
    </citation>
    <scope>IDENTIFICATION</scope>
    <source>
        <strain evidence="4">CBS 304.34</strain>
    </source>
</reference>
<feature type="region of interest" description="Disordered" evidence="1">
    <location>
        <begin position="76"/>
        <end position="101"/>
    </location>
</feature>
<protein>
    <submittedName>
        <fullName evidence="2 4">Uncharacterized protein</fullName>
    </submittedName>
</protein>
<sequence>MLGEHDGPKRLYGSEYQQGVVPDLGTFGDVSSFTAQTRDTRFTALPPPQAAKRTLCCLYRPRAWLVQHTYSINVSSPSGPQDRWLKPNSNRPGGSFRGRSSAGRAANMLLSPANMQLSPAACMSSRLMGHRSMRLGRFVENTQTCPLETRRSERRRKTTRTSGLNDWSPIHFL</sequence>
<reference evidence="2 4" key="1">
    <citation type="journal article" date="2020" name="Stud. Mycol.">
        <title>101 Dothideomycetes genomes: a test case for predicting lifestyles and emergence of pathogens.</title>
        <authorList>
            <person name="Haridas S."/>
            <person name="Albert R."/>
            <person name="Binder M."/>
            <person name="Bloem J."/>
            <person name="Labutti K."/>
            <person name="Salamov A."/>
            <person name="Andreopoulos B."/>
            <person name="Baker S."/>
            <person name="Barry K."/>
            <person name="Bills G."/>
            <person name="Bluhm B."/>
            <person name="Cannon C."/>
            <person name="Castanera R."/>
            <person name="Culley D."/>
            <person name="Daum C."/>
            <person name="Ezra D."/>
            <person name="Gonzalez J."/>
            <person name="Henrissat B."/>
            <person name="Kuo A."/>
            <person name="Liang C."/>
            <person name="Lipzen A."/>
            <person name="Lutzoni F."/>
            <person name="Magnuson J."/>
            <person name="Mondo S."/>
            <person name="Nolan M."/>
            <person name="Ohm R."/>
            <person name="Pangilinan J."/>
            <person name="Park H.-J."/>
            <person name="Ramirez L."/>
            <person name="Alfaro M."/>
            <person name="Sun H."/>
            <person name="Tritt A."/>
            <person name="Yoshinaga Y."/>
            <person name="Zwiers L.-H."/>
            <person name="Turgeon B."/>
            <person name="Goodwin S."/>
            <person name="Spatafora J."/>
            <person name="Crous P."/>
            <person name="Grigoriev I."/>
        </authorList>
    </citation>
    <scope>NUCLEOTIDE SEQUENCE</scope>
    <source>
        <strain evidence="2 4">CBS 304.34</strain>
    </source>
</reference>
<feature type="compositionally biased region" description="Low complexity" evidence="1">
    <location>
        <begin position="88"/>
        <end position="101"/>
    </location>
</feature>